<dbReference type="HOGENOM" id="CLU_3283287_0_0_0"/>
<dbReference type="Proteomes" id="UP000002207">
    <property type="component" value="Chromosome"/>
</dbReference>
<organism evidence="1 2">
    <name type="scientific">Acidobacterium capsulatum (strain ATCC 51196 / DSM 11244 / BCRC 80197 / JCM 7670 / NBRC 15755 / NCIMB 13165 / 161)</name>
    <dbReference type="NCBI Taxonomy" id="240015"/>
    <lineage>
        <taxon>Bacteria</taxon>
        <taxon>Pseudomonadati</taxon>
        <taxon>Acidobacteriota</taxon>
        <taxon>Terriglobia</taxon>
        <taxon>Terriglobales</taxon>
        <taxon>Acidobacteriaceae</taxon>
        <taxon>Acidobacterium</taxon>
    </lineage>
</organism>
<evidence type="ECO:0000313" key="1">
    <source>
        <dbReference type="EMBL" id="ACO32837.1"/>
    </source>
</evidence>
<name>C1F7D9_ACIC5</name>
<accession>C1F7D9</accession>
<dbReference type="AlphaFoldDB" id="C1F7D9"/>
<reference evidence="1 2" key="1">
    <citation type="journal article" date="2009" name="Appl. Environ. Microbiol.">
        <title>Three genomes from the phylum Acidobacteria provide insight into the lifestyles of these microorganisms in soils.</title>
        <authorList>
            <person name="Ward N.L."/>
            <person name="Challacombe J.F."/>
            <person name="Janssen P.H."/>
            <person name="Henrissat B."/>
            <person name="Coutinho P.M."/>
            <person name="Wu M."/>
            <person name="Xie G."/>
            <person name="Haft D.H."/>
            <person name="Sait M."/>
            <person name="Badger J."/>
            <person name="Barabote R.D."/>
            <person name="Bradley B."/>
            <person name="Brettin T.S."/>
            <person name="Brinkac L.M."/>
            <person name="Bruce D."/>
            <person name="Creasy T."/>
            <person name="Daugherty S.C."/>
            <person name="Davidsen T.M."/>
            <person name="DeBoy R.T."/>
            <person name="Detter J.C."/>
            <person name="Dodson R.J."/>
            <person name="Durkin A.S."/>
            <person name="Ganapathy A."/>
            <person name="Gwinn-Giglio M."/>
            <person name="Han C.S."/>
            <person name="Khouri H."/>
            <person name="Kiss H."/>
            <person name="Kothari S.P."/>
            <person name="Madupu R."/>
            <person name="Nelson K.E."/>
            <person name="Nelson W.C."/>
            <person name="Paulsen I."/>
            <person name="Penn K."/>
            <person name="Ren Q."/>
            <person name="Rosovitz M.J."/>
            <person name="Selengut J.D."/>
            <person name="Shrivastava S."/>
            <person name="Sullivan S.A."/>
            <person name="Tapia R."/>
            <person name="Thompson L.S."/>
            <person name="Watkins K.L."/>
            <person name="Yang Q."/>
            <person name="Yu C."/>
            <person name="Zafar N."/>
            <person name="Zhou L."/>
            <person name="Kuske C.R."/>
        </authorList>
    </citation>
    <scope>NUCLEOTIDE SEQUENCE [LARGE SCALE GENOMIC DNA]</scope>
    <source>
        <strain evidence="2">ATCC 51196 / DSM 11244 / BCRC 80197 / JCM 7670 / NBRC 15755 / NCIMB 13165 / 161</strain>
    </source>
</reference>
<dbReference type="KEGG" id="aca:ACP_1695"/>
<evidence type="ECO:0000313" key="2">
    <source>
        <dbReference type="Proteomes" id="UP000002207"/>
    </source>
</evidence>
<keyword evidence="2" id="KW-1185">Reference proteome</keyword>
<dbReference type="EMBL" id="CP001472">
    <property type="protein sequence ID" value="ACO32837.1"/>
    <property type="molecule type" value="Genomic_DNA"/>
</dbReference>
<gene>
    <name evidence="1" type="ordered locus">ACP_1695</name>
</gene>
<sequence>MNLESHFADIFSECKRADGWKMTYLVDSSMVAGKFAGNKM</sequence>
<protein>
    <submittedName>
        <fullName evidence="1">Uncharacterized protein</fullName>
    </submittedName>
</protein>
<dbReference type="InParanoid" id="C1F7D9"/>
<proteinExistence type="predicted"/>